<sequence length="69" mass="8107">MLWKDLGDSFSETYELNSRYCSRRVEKDPCMVENKGPKLQVYNCPREEEEGREPKTDVLPCRIQVSHEG</sequence>
<evidence type="ECO:0000313" key="1">
    <source>
        <dbReference type="EMBL" id="KAF7379393.1"/>
    </source>
</evidence>
<protein>
    <submittedName>
        <fullName evidence="1">Uncharacterized protein</fullName>
    </submittedName>
</protein>
<dbReference type="EMBL" id="JACSEA010000023">
    <property type="protein sequence ID" value="KAF7379393.1"/>
    <property type="molecule type" value="Genomic_DNA"/>
</dbReference>
<accession>A0A834IYT7</accession>
<comment type="caution">
    <text evidence="1">The sequence shown here is derived from an EMBL/GenBank/DDBJ whole genome shotgun (WGS) entry which is preliminary data.</text>
</comment>
<organism evidence="1 2">
    <name type="scientific">Vespula vulgaris</name>
    <name type="common">Yellow jacket</name>
    <name type="synonym">Wasp</name>
    <dbReference type="NCBI Taxonomy" id="7454"/>
    <lineage>
        <taxon>Eukaryota</taxon>
        <taxon>Metazoa</taxon>
        <taxon>Ecdysozoa</taxon>
        <taxon>Arthropoda</taxon>
        <taxon>Hexapoda</taxon>
        <taxon>Insecta</taxon>
        <taxon>Pterygota</taxon>
        <taxon>Neoptera</taxon>
        <taxon>Endopterygota</taxon>
        <taxon>Hymenoptera</taxon>
        <taxon>Apocrita</taxon>
        <taxon>Aculeata</taxon>
        <taxon>Vespoidea</taxon>
        <taxon>Vespidae</taxon>
        <taxon>Vespinae</taxon>
        <taxon>Vespula</taxon>
    </lineage>
</organism>
<gene>
    <name evidence="1" type="ORF">HZH66_014764</name>
</gene>
<evidence type="ECO:0000313" key="2">
    <source>
        <dbReference type="Proteomes" id="UP000614350"/>
    </source>
</evidence>
<proteinExistence type="predicted"/>
<reference evidence="1" key="1">
    <citation type="journal article" date="2020" name="G3 (Bethesda)">
        <title>High-Quality Assemblies for Three Invasive Social Wasps from the &lt;i&gt;Vespula&lt;/i&gt; Genus.</title>
        <authorList>
            <person name="Harrop T.W.R."/>
            <person name="Guhlin J."/>
            <person name="McLaughlin G.M."/>
            <person name="Permina E."/>
            <person name="Stockwell P."/>
            <person name="Gilligan J."/>
            <person name="Le Lec M.F."/>
            <person name="Gruber M.A.M."/>
            <person name="Quinn O."/>
            <person name="Lovegrove M."/>
            <person name="Duncan E.J."/>
            <person name="Remnant E.J."/>
            <person name="Van Eeckhoven J."/>
            <person name="Graham B."/>
            <person name="Knapp R.A."/>
            <person name="Langford K.W."/>
            <person name="Kronenberg Z."/>
            <person name="Press M.O."/>
            <person name="Eacker S.M."/>
            <person name="Wilson-Rankin E.E."/>
            <person name="Purcell J."/>
            <person name="Lester P.J."/>
            <person name="Dearden P.K."/>
        </authorList>
    </citation>
    <scope>NUCLEOTIDE SEQUENCE</scope>
    <source>
        <strain evidence="1">Marl-1</strain>
    </source>
</reference>
<name>A0A834IYT7_VESVU</name>
<dbReference type="AlphaFoldDB" id="A0A834IYT7"/>
<keyword evidence="2" id="KW-1185">Reference proteome</keyword>
<dbReference type="Proteomes" id="UP000614350">
    <property type="component" value="Unassembled WGS sequence"/>
</dbReference>